<dbReference type="Proteomes" id="UP000187148">
    <property type="component" value="Chromosome"/>
</dbReference>
<reference evidence="1 2" key="1">
    <citation type="submission" date="2017-01" db="EMBL/GenBank/DDBJ databases">
        <authorList>
            <person name="Cao J.-M."/>
        </authorList>
    </citation>
    <scope>NUCLEOTIDE SEQUENCE [LARGE SCALE GENOMIC DNA]</scope>
    <source>
        <strain evidence="1 2">888-76</strain>
    </source>
</reference>
<dbReference type="KEGG" id="kco:BWI95_02365"/>
<organism evidence="1 2">
    <name type="scientific">Kosakonia cowanii JCM 10956 = DSM 18146</name>
    <dbReference type="NCBI Taxonomy" id="1300165"/>
    <lineage>
        <taxon>Bacteria</taxon>
        <taxon>Pseudomonadati</taxon>
        <taxon>Pseudomonadota</taxon>
        <taxon>Gammaproteobacteria</taxon>
        <taxon>Enterobacterales</taxon>
        <taxon>Enterobacteriaceae</taxon>
        <taxon>Kosakonia</taxon>
    </lineage>
</organism>
<sequence length="41" mass="4866">MTCYTKSFVLRRGGKDEYPQELTRVSDWGMKTQPTKRQREG</sequence>
<proteinExistence type="predicted"/>
<name>A0A830ZCU3_9ENTR</name>
<accession>A0A830ZCU3</accession>
<protein>
    <submittedName>
        <fullName evidence="1">Addiction module toxin RelE</fullName>
    </submittedName>
</protein>
<dbReference type="EMBL" id="CP019445">
    <property type="protein sequence ID" value="APZ07544.1"/>
    <property type="molecule type" value="Genomic_DNA"/>
</dbReference>
<evidence type="ECO:0000313" key="1">
    <source>
        <dbReference type="EMBL" id="APZ07544.1"/>
    </source>
</evidence>
<evidence type="ECO:0000313" key="2">
    <source>
        <dbReference type="Proteomes" id="UP000187148"/>
    </source>
</evidence>
<gene>
    <name evidence="1" type="ORF">BWI95_02365</name>
</gene>
<keyword evidence="2" id="KW-1185">Reference proteome</keyword>
<dbReference type="AlphaFoldDB" id="A0A830ZCU3"/>